<proteinExistence type="predicted"/>
<evidence type="ECO:0000313" key="1">
    <source>
        <dbReference type="EMBL" id="SOQ58346.1"/>
    </source>
</evidence>
<sequence>MTSPALGETRGSVRLLLTKDHPVYSPALSRSPGDLLRCPQRGFYSRVKHSTFRLIHEQHSATHDAAIVTLLLCCSVWLALVLLETSRVPHQTVTCCVLHDLTWIRITDNILVEYIWLFGSKQSSLRATLMLNVKYFQEDKCGSAMLRHEWAGSTGVIPRPHRKPTNDLKINQVFQNTISFGVINHSIRCYYAVVKRHKRSTVALRYAATNTDQERLRDCSMVGFLRKVAPCEDIIFQEGGHDILGRTNIKSKRLQCAHMTASVVVEGEARWSVSLLLNKNHPVPTPAFRTGALVNTLVSESHASAHRASLAGVIPRPHRNPT</sequence>
<dbReference type="AlphaFoldDB" id="A0A2H1WZH2"/>
<dbReference type="EMBL" id="ODYU01012173">
    <property type="protein sequence ID" value="SOQ58346.1"/>
    <property type="molecule type" value="Genomic_DNA"/>
</dbReference>
<name>A0A2H1WZH2_SPOFR</name>
<reference evidence="1" key="1">
    <citation type="submission" date="2016-07" db="EMBL/GenBank/DDBJ databases">
        <authorList>
            <person name="Bretaudeau A."/>
        </authorList>
    </citation>
    <scope>NUCLEOTIDE SEQUENCE</scope>
    <source>
        <strain evidence="1">Rice</strain>
        <tissue evidence="1">Whole body</tissue>
    </source>
</reference>
<organism evidence="1">
    <name type="scientific">Spodoptera frugiperda</name>
    <name type="common">Fall armyworm</name>
    <dbReference type="NCBI Taxonomy" id="7108"/>
    <lineage>
        <taxon>Eukaryota</taxon>
        <taxon>Metazoa</taxon>
        <taxon>Ecdysozoa</taxon>
        <taxon>Arthropoda</taxon>
        <taxon>Hexapoda</taxon>
        <taxon>Insecta</taxon>
        <taxon>Pterygota</taxon>
        <taxon>Neoptera</taxon>
        <taxon>Endopterygota</taxon>
        <taxon>Lepidoptera</taxon>
        <taxon>Glossata</taxon>
        <taxon>Ditrysia</taxon>
        <taxon>Noctuoidea</taxon>
        <taxon>Noctuidae</taxon>
        <taxon>Amphipyrinae</taxon>
        <taxon>Spodoptera</taxon>
    </lineage>
</organism>
<protein>
    <submittedName>
        <fullName evidence="1">SFRICE_021673</fullName>
    </submittedName>
</protein>
<accession>A0A2H1WZH2</accession>
<gene>
    <name evidence="1" type="ORF">SFRICE_021673</name>
</gene>